<evidence type="ECO:0000259" key="2">
    <source>
        <dbReference type="Pfam" id="PF00535"/>
    </source>
</evidence>
<keyword evidence="1" id="KW-0812">Transmembrane</keyword>
<gene>
    <name evidence="3" type="ORF">ACFQQA_12930</name>
</gene>
<dbReference type="InterPro" id="IPR050834">
    <property type="entry name" value="Glycosyltransf_2"/>
</dbReference>
<dbReference type="PANTHER" id="PTHR43685">
    <property type="entry name" value="GLYCOSYLTRANSFERASE"/>
    <property type="match status" value="1"/>
</dbReference>
<keyword evidence="3" id="KW-0328">Glycosyltransferase</keyword>
<proteinExistence type="predicted"/>
<dbReference type="InterPro" id="IPR029044">
    <property type="entry name" value="Nucleotide-diphossugar_trans"/>
</dbReference>
<dbReference type="Proteomes" id="UP001596506">
    <property type="component" value="Unassembled WGS sequence"/>
</dbReference>
<dbReference type="PANTHER" id="PTHR43685:SF2">
    <property type="entry name" value="GLYCOSYLTRANSFERASE 2-LIKE DOMAIN-CONTAINING PROTEIN"/>
    <property type="match status" value="1"/>
</dbReference>
<dbReference type="Pfam" id="PF00535">
    <property type="entry name" value="Glycos_transf_2"/>
    <property type="match status" value="1"/>
</dbReference>
<feature type="transmembrane region" description="Helical" evidence="1">
    <location>
        <begin position="289"/>
        <end position="314"/>
    </location>
</feature>
<reference evidence="4" key="1">
    <citation type="journal article" date="2019" name="Int. J. Syst. Evol. Microbiol.">
        <title>The Global Catalogue of Microorganisms (GCM) 10K type strain sequencing project: providing services to taxonomists for standard genome sequencing and annotation.</title>
        <authorList>
            <consortium name="The Broad Institute Genomics Platform"/>
            <consortium name="The Broad Institute Genome Sequencing Center for Infectious Disease"/>
            <person name="Wu L."/>
            <person name="Ma J."/>
        </authorList>
    </citation>
    <scope>NUCLEOTIDE SEQUENCE [LARGE SCALE GENOMIC DNA]</scope>
    <source>
        <strain evidence="4">CCUG 60559</strain>
    </source>
</reference>
<dbReference type="EC" id="2.4.-.-" evidence="3"/>
<keyword evidence="1" id="KW-0472">Membrane</keyword>
<dbReference type="Gene3D" id="3.90.550.10">
    <property type="entry name" value="Spore Coat Polysaccharide Biosynthesis Protein SpsA, Chain A"/>
    <property type="match status" value="1"/>
</dbReference>
<dbReference type="GO" id="GO:0016757">
    <property type="term" value="F:glycosyltransferase activity"/>
    <property type="evidence" value="ECO:0007669"/>
    <property type="project" value="UniProtKB-KW"/>
</dbReference>
<feature type="domain" description="Glycosyltransferase 2-like" evidence="2">
    <location>
        <begin position="10"/>
        <end position="127"/>
    </location>
</feature>
<keyword evidence="4" id="KW-1185">Reference proteome</keyword>
<sequence length="329" mass="36661">MQDAQLPYVSIVIPVFNEERYLPSCLMSLMALRYPKDRYEILLVDNGSTDRTLEIARTFNEVSIHVNEDVKVGAVRNYGVQQAKGSVIVFLDSDCVVNPEWLTDGIRKLTENSGSVIGGQYLLRDDPSWLEKYWILVSPNQSVRETSLLGGCIFIPKEVFLNIGGFDESLNAGEDSDLTARLKREHVSVVIDPSLSVIHLGNPSRVPSFIARQLWHSSDYINGLPHTLRDKTFLLTLAFMAGVLCLLGSIMFMPAAKPMLVVSAILVFACPAVLSAKRIMRTGARYKKLFDYVSIYLVDCLYLIGRSLGVLSGIKNLLSFRPGVKVGRR</sequence>
<feature type="transmembrane region" description="Helical" evidence="1">
    <location>
        <begin position="259"/>
        <end position="277"/>
    </location>
</feature>
<name>A0ABW2IXY5_9GAMM</name>
<dbReference type="RefSeq" id="WP_157807817.1">
    <property type="nucleotide sequence ID" value="NZ_JBHTBD010000005.1"/>
</dbReference>
<keyword evidence="1" id="KW-1133">Transmembrane helix</keyword>
<dbReference type="EMBL" id="JBHTBD010000005">
    <property type="protein sequence ID" value="MFC7295625.1"/>
    <property type="molecule type" value="Genomic_DNA"/>
</dbReference>
<keyword evidence="3" id="KW-0808">Transferase</keyword>
<feature type="transmembrane region" description="Helical" evidence="1">
    <location>
        <begin position="233"/>
        <end position="253"/>
    </location>
</feature>
<accession>A0ABW2IXY5</accession>
<protein>
    <submittedName>
        <fullName evidence="3">Glycosyltransferase</fullName>
        <ecNumber evidence="3">2.4.-.-</ecNumber>
    </submittedName>
</protein>
<evidence type="ECO:0000313" key="4">
    <source>
        <dbReference type="Proteomes" id="UP001596506"/>
    </source>
</evidence>
<comment type="caution">
    <text evidence="3">The sequence shown here is derived from an EMBL/GenBank/DDBJ whole genome shotgun (WGS) entry which is preliminary data.</text>
</comment>
<evidence type="ECO:0000256" key="1">
    <source>
        <dbReference type="SAM" id="Phobius"/>
    </source>
</evidence>
<dbReference type="SUPFAM" id="SSF53448">
    <property type="entry name" value="Nucleotide-diphospho-sugar transferases"/>
    <property type="match status" value="1"/>
</dbReference>
<dbReference type="InterPro" id="IPR001173">
    <property type="entry name" value="Glyco_trans_2-like"/>
</dbReference>
<evidence type="ECO:0000313" key="3">
    <source>
        <dbReference type="EMBL" id="MFC7295625.1"/>
    </source>
</evidence>
<organism evidence="3 4">
    <name type="scientific">Marinobacter aromaticivorans</name>
    <dbReference type="NCBI Taxonomy" id="1494078"/>
    <lineage>
        <taxon>Bacteria</taxon>
        <taxon>Pseudomonadati</taxon>
        <taxon>Pseudomonadota</taxon>
        <taxon>Gammaproteobacteria</taxon>
        <taxon>Pseudomonadales</taxon>
        <taxon>Marinobacteraceae</taxon>
        <taxon>Marinobacter</taxon>
    </lineage>
</organism>